<evidence type="ECO:0000313" key="3">
    <source>
        <dbReference type="Proteomes" id="UP000255050"/>
    </source>
</evidence>
<comment type="caution">
    <text evidence="2">The sequence shown here is derived from an EMBL/GenBank/DDBJ whole genome shotgun (WGS) entry which is preliminary data.</text>
</comment>
<organism evidence="2 3">
    <name type="scientific">Klebsiella michiganensis</name>
    <dbReference type="NCBI Taxonomy" id="1134687"/>
    <lineage>
        <taxon>Bacteria</taxon>
        <taxon>Pseudomonadati</taxon>
        <taxon>Pseudomonadota</taxon>
        <taxon>Gammaproteobacteria</taxon>
        <taxon>Enterobacterales</taxon>
        <taxon>Enterobacteriaceae</taxon>
        <taxon>Klebsiella/Raoultella group</taxon>
        <taxon>Klebsiella</taxon>
    </lineage>
</organism>
<keyword evidence="1" id="KW-0812">Transmembrane</keyword>
<sequence length="257" mass="29131">MGAINEIDIAKLVLLPAILYVAKKIIDWAGKVMSSPPAKRKIRFEKVPIETKIEVLNKIAEIANAEIPDTKLSRTHQTVQMKFLYEQIGITLPVWHAHQLIAFIADKNIGSYDVRLMSFLKNPSLYRCDENHFSVDAKKIKNFHIVSGVFWLISIVIFACAWWTTIQSLLASGGVNSAIAFSLFYFISAIVVTGFILSQVGETWQSARFARLFERWCEEEARVEKWGACCASRIGARRTNASTGGFQMMKCRYKKVF</sequence>
<dbReference type="AlphaFoldDB" id="A0A7H4M101"/>
<reference evidence="2 3" key="1">
    <citation type="submission" date="2018-06" db="EMBL/GenBank/DDBJ databases">
        <authorList>
            <consortium name="Pathogen Informatics"/>
            <person name="Doyle S."/>
        </authorList>
    </citation>
    <scope>NUCLEOTIDE SEQUENCE [LARGE SCALE GENOMIC DNA]</scope>
    <source>
        <strain evidence="2 3">NCTC11694</strain>
    </source>
</reference>
<keyword evidence="1" id="KW-0472">Membrane</keyword>
<feature type="transmembrane region" description="Helical" evidence="1">
    <location>
        <begin position="178"/>
        <end position="198"/>
    </location>
</feature>
<proteinExistence type="predicted"/>
<evidence type="ECO:0000313" key="2">
    <source>
        <dbReference type="EMBL" id="STR42077.1"/>
    </source>
</evidence>
<keyword evidence="1" id="KW-1133">Transmembrane helix</keyword>
<feature type="transmembrane region" description="Helical" evidence="1">
    <location>
        <begin position="143"/>
        <end position="166"/>
    </location>
</feature>
<evidence type="ECO:0000256" key="1">
    <source>
        <dbReference type="SAM" id="Phobius"/>
    </source>
</evidence>
<gene>
    <name evidence="2" type="ORF">NCTC11694_03286</name>
</gene>
<protein>
    <submittedName>
        <fullName evidence="2">Uncharacterized protein</fullName>
    </submittedName>
</protein>
<dbReference type="EMBL" id="UGJR01000002">
    <property type="protein sequence ID" value="STR42077.1"/>
    <property type="molecule type" value="Genomic_DNA"/>
</dbReference>
<name>A0A7H4M101_9ENTR</name>
<accession>A0A7H4M101</accession>
<dbReference type="Proteomes" id="UP000255050">
    <property type="component" value="Unassembled WGS sequence"/>
</dbReference>